<dbReference type="Proteomes" id="UP000554482">
    <property type="component" value="Unassembled WGS sequence"/>
</dbReference>
<dbReference type="AlphaFoldDB" id="A0A7J6VJJ6"/>
<evidence type="ECO:0000313" key="2">
    <source>
        <dbReference type="EMBL" id="KAF5184931.1"/>
    </source>
</evidence>
<name>A0A7J6VJJ6_THATH</name>
<protein>
    <submittedName>
        <fullName evidence="2">Uncharacterized protein</fullName>
    </submittedName>
</protein>
<reference evidence="2 3" key="1">
    <citation type="submission" date="2020-06" db="EMBL/GenBank/DDBJ databases">
        <title>Transcriptomic and genomic resources for Thalictrum thalictroides and T. hernandezii: Facilitating candidate gene discovery in an emerging model plant lineage.</title>
        <authorList>
            <person name="Arias T."/>
            <person name="Riano-Pachon D.M."/>
            <person name="Di Stilio V.S."/>
        </authorList>
    </citation>
    <scope>NUCLEOTIDE SEQUENCE [LARGE SCALE GENOMIC DNA]</scope>
    <source>
        <strain evidence="3">cv. WT478/WT964</strain>
        <tissue evidence="2">Leaves</tissue>
    </source>
</reference>
<keyword evidence="3" id="KW-1185">Reference proteome</keyword>
<organism evidence="2 3">
    <name type="scientific">Thalictrum thalictroides</name>
    <name type="common">Rue-anemone</name>
    <name type="synonym">Anemone thalictroides</name>
    <dbReference type="NCBI Taxonomy" id="46969"/>
    <lineage>
        <taxon>Eukaryota</taxon>
        <taxon>Viridiplantae</taxon>
        <taxon>Streptophyta</taxon>
        <taxon>Embryophyta</taxon>
        <taxon>Tracheophyta</taxon>
        <taxon>Spermatophyta</taxon>
        <taxon>Magnoliopsida</taxon>
        <taxon>Ranunculales</taxon>
        <taxon>Ranunculaceae</taxon>
        <taxon>Thalictroideae</taxon>
        <taxon>Thalictrum</taxon>
    </lineage>
</organism>
<proteinExistence type="predicted"/>
<evidence type="ECO:0000256" key="1">
    <source>
        <dbReference type="SAM" id="MobiDB-lite"/>
    </source>
</evidence>
<gene>
    <name evidence="2" type="ORF">FRX31_025482</name>
</gene>
<comment type="caution">
    <text evidence="2">The sequence shown here is derived from an EMBL/GenBank/DDBJ whole genome shotgun (WGS) entry which is preliminary data.</text>
</comment>
<sequence length="423" mass="46884">MNASDDGVDSLAWVLNPFKVNGPWVVNGVLNGGFCSVVLNVKWFKIYLSNDEFCWEWETKKQILVVAEEGNQIGKEMAVPSLDGGFNNVPVVPDVGKAFVPQNRFDGEIDRVNVSQSHRGVGEKAWVQVMAKGSRVIEPVKERTWAQVAGPNRFETLREGADETQAHDVVEGIDGPASVFAVRAQQEPRPKPPQKSINDKMPSQTGSTTNGLPGLRLSRQLWPTANRVRRTRFGKIKQLARQIVDNEYQTRVAGQMAPETHNEVSLSGSEFSTSSPCFVGQQNMEASSKNQREVIRILNRHSVNEKMKEVVEIEESENAQCGSARQSGMESGVNFGKLLEQECCHLRTVEEVDEWVSGVIGPLTNKMGLSSTLGDQAVKSFFLKLGYAKVKGKSNIVLNDDEREIANYELCNEELLGDKLVHV</sequence>
<accession>A0A7J6VJJ6</accession>
<evidence type="ECO:0000313" key="3">
    <source>
        <dbReference type="Proteomes" id="UP000554482"/>
    </source>
</evidence>
<feature type="compositionally biased region" description="Polar residues" evidence="1">
    <location>
        <begin position="201"/>
        <end position="211"/>
    </location>
</feature>
<feature type="region of interest" description="Disordered" evidence="1">
    <location>
        <begin position="184"/>
        <end position="215"/>
    </location>
</feature>
<dbReference type="EMBL" id="JABWDY010031401">
    <property type="protein sequence ID" value="KAF5184931.1"/>
    <property type="molecule type" value="Genomic_DNA"/>
</dbReference>